<feature type="compositionally biased region" description="Basic and acidic residues" evidence="1">
    <location>
        <begin position="1"/>
        <end position="11"/>
    </location>
</feature>
<dbReference type="EMBL" id="CATNWA010013439">
    <property type="protein sequence ID" value="CAI9565174.1"/>
    <property type="molecule type" value="Genomic_DNA"/>
</dbReference>
<sequence length="142" mass="14302">RGRAPQAERRGSGSNWRSGGRLDPPLERSNRSRAPRRSGGAADRTPRHDSGLRPQTGIGSPGIKSFGSTAGTASSGKAVGSESTGMTAGTGSDIGSSGWTAGIGSPGIRSFGSTAGTASSGKAVGSESTGNDRGHWVRHWIV</sequence>
<feature type="compositionally biased region" description="Polar residues" evidence="1">
    <location>
        <begin position="82"/>
        <end position="99"/>
    </location>
</feature>
<feature type="non-terminal residue" evidence="2">
    <location>
        <position position="1"/>
    </location>
</feature>
<evidence type="ECO:0000313" key="2">
    <source>
        <dbReference type="EMBL" id="CAI9565174.1"/>
    </source>
</evidence>
<name>A0ABN9CZM4_9NEOB</name>
<keyword evidence="3" id="KW-1185">Reference proteome</keyword>
<proteinExistence type="predicted"/>
<feature type="compositionally biased region" description="Low complexity" evidence="1">
    <location>
        <begin position="64"/>
        <end position="81"/>
    </location>
</feature>
<feature type="region of interest" description="Disordered" evidence="1">
    <location>
        <begin position="1"/>
        <end position="136"/>
    </location>
</feature>
<reference evidence="2" key="1">
    <citation type="submission" date="2023-05" db="EMBL/GenBank/DDBJ databases">
        <authorList>
            <person name="Stuckert A."/>
        </authorList>
    </citation>
    <scope>NUCLEOTIDE SEQUENCE</scope>
</reference>
<evidence type="ECO:0000313" key="3">
    <source>
        <dbReference type="Proteomes" id="UP001162483"/>
    </source>
</evidence>
<accession>A0ABN9CZM4</accession>
<feature type="compositionally biased region" description="Low complexity" evidence="1">
    <location>
        <begin position="12"/>
        <end position="21"/>
    </location>
</feature>
<gene>
    <name evidence="2" type="ORF">SPARVUS_LOCUS6027919</name>
</gene>
<protein>
    <submittedName>
        <fullName evidence="2">Uncharacterized protein</fullName>
    </submittedName>
</protein>
<feature type="compositionally biased region" description="Low complexity" evidence="1">
    <location>
        <begin position="112"/>
        <end position="126"/>
    </location>
</feature>
<dbReference type="Proteomes" id="UP001162483">
    <property type="component" value="Unassembled WGS sequence"/>
</dbReference>
<evidence type="ECO:0000256" key="1">
    <source>
        <dbReference type="SAM" id="MobiDB-lite"/>
    </source>
</evidence>
<organism evidence="2 3">
    <name type="scientific">Staurois parvus</name>
    <dbReference type="NCBI Taxonomy" id="386267"/>
    <lineage>
        <taxon>Eukaryota</taxon>
        <taxon>Metazoa</taxon>
        <taxon>Chordata</taxon>
        <taxon>Craniata</taxon>
        <taxon>Vertebrata</taxon>
        <taxon>Euteleostomi</taxon>
        <taxon>Amphibia</taxon>
        <taxon>Batrachia</taxon>
        <taxon>Anura</taxon>
        <taxon>Neobatrachia</taxon>
        <taxon>Ranoidea</taxon>
        <taxon>Ranidae</taxon>
        <taxon>Staurois</taxon>
    </lineage>
</organism>
<comment type="caution">
    <text evidence="2">The sequence shown here is derived from an EMBL/GenBank/DDBJ whole genome shotgun (WGS) entry which is preliminary data.</text>
</comment>